<organism evidence="10 11">
    <name type="scientific">Saitozyma podzolica</name>
    <dbReference type="NCBI Taxonomy" id="1890683"/>
    <lineage>
        <taxon>Eukaryota</taxon>
        <taxon>Fungi</taxon>
        <taxon>Dikarya</taxon>
        <taxon>Basidiomycota</taxon>
        <taxon>Agaricomycotina</taxon>
        <taxon>Tremellomycetes</taxon>
        <taxon>Tremellales</taxon>
        <taxon>Trimorphomycetaceae</taxon>
        <taxon>Saitozyma</taxon>
    </lineage>
</organism>
<evidence type="ECO:0000259" key="9">
    <source>
        <dbReference type="PROSITE" id="PS50263"/>
    </source>
</evidence>
<comment type="caution">
    <text evidence="10">The sequence shown here is derived from an EMBL/GenBank/DDBJ whole genome shotgun (WGS) entry which is preliminary data.</text>
</comment>
<dbReference type="GO" id="GO:0005737">
    <property type="term" value="C:cytoplasm"/>
    <property type="evidence" value="ECO:0007669"/>
    <property type="project" value="InterPro"/>
</dbReference>
<dbReference type="InterPro" id="IPR003010">
    <property type="entry name" value="C-N_Hydrolase"/>
</dbReference>
<dbReference type="InterPro" id="IPR003694">
    <property type="entry name" value="NAD_synthase"/>
</dbReference>
<dbReference type="GO" id="GO:0003952">
    <property type="term" value="F:NAD+ synthase (glutamine-hydrolyzing) activity"/>
    <property type="evidence" value="ECO:0007669"/>
    <property type="project" value="UniProtKB-UniRule"/>
</dbReference>
<dbReference type="InterPro" id="IPR036526">
    <property type="entry name" value="C-N_Hydrolase_sf"/>
</dbReference>
<dbReference type="SUPFAM" id="SSF56317">
    <property type="entry name" value="Carbon-nitrogen hydrolase"/>
    <property type="match status" value="1"/>
</dbReference>
<dbReference type="GO" id="GO:0004359">
    <property type="term" value="F:glutaminase activity"/>
    <property type="evidence" value="ECO:0007669"/>
    <property type="project" value="InterPro"/>
</dbReference>
<dbReference type="UniPathway" id="UPA00253">
    <property type="reaction ID" value="UER00334"/>
</dbReference>
<dbReference type="GO" id="GO:0009435">
    <property type="term" value="P:NAD+ biosynthetic process"/>
    <property type="evidence" value="ECO:0007669"/>
    <property type="project" value="UniProtKB-UniRule"/>
</dbReference>
<evidence type="ECO:0000256" key="6">
    <source>
        <dbReference type="ARBA" id="ARBA00023027"/>
    </source>
</evidence>
<keyword evidence="4 8" id="KW-0547">Nucleotide-binding</keyword>
<protein>
    <recommendedName>
        <fullName evidence="8">Glutamine-dependent NAD(+) synthetase</fullName>
        <ecNumber evidence="8">6.3.5.1</ecNumber>
    </recommendedName>
    <alternativeName>
        <fullName evidence="8">NAD(+) synthase [glutamine-hydrolyzing]</fullName>
    </alternativeName>
</protein>
<dbReference type="CDD" id="cd07570">
    <property type="entry name" value="GAT_Gln-NAD-synth"/>
    <property type="match status" value="1"/>
</dbReference>
<dbReference type="Pfam" id="PF00795">
    <property type="entry name" value="CN_hydrolase"/>
    <property type="match status" value="2"/>
</dbReference>
<dbReference type="PIRSF" id="PIRSF006630">
    <property type="entry name" value="NADS_GAT"/>
    <property type="match status" value="1"/>
</dbReference>
<dbReference type="InterPro" id="IPR014729">
    <property type="entry name" value="Rossmann-like_a/b/a_fold"/>
</dbReference>
<proteinExistence type="inferred from homology"/>
<evidence type="ECO:0000313" key="10">
    <source>
        <dbReference type="EMBL" id="RSH90621.1"/>
    </source>
</evidence>
<dbReference type="InterPro" id="IPR022310">
    <property type="entry name" value="NAD/GMP_synthase"/>
</dbReference>
<evidence type="ECO:0000256" key="8">
    <source>
        <dbReference type="PIRNR" id="PIRNR006630"/>
    </source>
</evidence>
<dbReference type="Gene3D" id="3.60.110.10">
    <property type="entry name" value="Carbon-nitrogen hydrolase"/>
    <property type="match status" value="1"/>
</dbReference>
<dbReference type="OrthoDB" id="2020662at2759"/>
<dbReference type="PROSITE" id="PS50263">
    <property type="entry name" value="CN_HYDROLASE"/>
    <property type="match status" value="1"/>
</dbReference>
<dbReference type="STRING" id="1890683.A0A427YHJ6"/>
<dbReference type="FunFam" id="3.60.110.10:FF:000003">
    <property type="entry name" value="Glutamine-dependent NAD(+) synthetase"/>
    <property type="match status" value="1"/>
</dbReference>
<dbReference type="PANTHER" id="PTHR23090:SF9">
    <property type="entry name" value="GLUTAMINE-DEPENDENT NAD(+) SYNTHETASE"/>
    <property type="match status" value="1"/>
</dbReference>
<dbReference type="Pfam" id="PF02540">
    <property type="entry name" value="NAD_synthase"/>
    <property type="match status" value="1"/>
</dbReference>
<name>A0A427YHJ6_9TREE</name>
<keyword evidence="5 8" id="KW-0067">ATP-binding</keyword>
<evidence type="ECO:0000256" key="2">
    <source>
        <dbReference type="ARBA" id="ARBA00007145"/>
    </source>
</evidence>
<comment type="similarity">
    <text evidence="2 8">In the C-terminal section; belongs to the NAD synthetase family.</text>
</comment>
<keyword evidence="11" id="KW-1185">Reference proteome</keyword>
<sequence>MHLVTVATCQLHQWSLDFTGNCERILKSIAIAKSRGATLRVGPELEIPGYGCLDHFLEGDTILHSWEVLVQILQSEEARGIVCDIGMPLTHKNNHYNCRVIIHNGKIVLIRPKMWMANDGNYRELRHFTPWDKHRQTEQHSLPGMVRRVTGQTHVPFGDAVVATEDTVIGVELCEELFTPASVLPVVAGGQWADRGRPHIDMGLDGVEIFTNSSASHHELRKLNRRVDLIREATQKIGGIYLYSNQQGCDGDRLYYDGACMIALNGRILAQGSQFSLSDVEVVTVTVDLEAVRAHRTGSSRRMQSAQAEPYTRVWIDTRLDGGQGIRVGEEETKVKEVEFRYHTPEEEIALGPACWLWDYLRRSRTQGYFLPLSGGIDSCATATIVHSMCRLVAQAAEAGEEQVIADARRMTGELENSTYLPTDPREFANRIFHTCYMGTENSSPETRKRAKDLAEAIGGYHVDLNMDTAVSAVKGIFSFVTGKSPQFKVHGGSNAENLALQNIQARLRMVVGYMFAQLLPWARGKVGGLLVLGSANVDESLRGYLTKYEWVDGSRTLAPGRALSCDIVPLYKPLNLRSCSSADVNPIGGISKTDLKRFIAWAETEFDMPILRSFLDAIPSAELIPIGADNAVQSDEVEMGMTYDELSVFGRLRKVEKCGPYSMFGKLVQEWGSMLSPMEIAEKVKHFFFTYAINRHKMTTLTPPSIWYVEQCSQLSALTRLHDNRFDLRPFLYPSRFAHQFAKIDSLAKELPNRATQPGADKAKVD</sequence>
<evidence type="ECO:0000256" key="7">
    <source>
        <dbReference type="ARBA" id="ARBA00052340"/>
    </source>
</evidence>
<evidence type="ECO:0000256" key="5">
    <source>
        <dbReference type="ARBA" id="ARBA00022840"/>
    </source>
</evidence>
<evidence type="ECO:0000256" key="3">
    <source>
        <dbReference type="ARBA" id="ARBA00022598"/>
    </source>
</evidence>
<dbReference type="PANTHER" id="PTHR23090">
    <property type="entry name" value="NH 3 /GLUTAMINE-DEPENDENT NAD + SYNTHETASE"/>
    <property type="match status" value="1"/>
</dbReference>
<reference evidence="10 11" key="1">
    <citation type="submission" date="2018-11" db="EMBL/GenBank/DDBJ databases">
        <title>Genome sequence of Saitozyma podzolica DSM 27192.</title>
        <authorList>
            <person name="Aliyu H."/>
            <person name="Gorte O."/>
            <person name="Ochsenreither K."/>
        </authorList>
    </citation>
    <scope>NUCLEOTIDE SEQUENCE [LARGE SCALE GENOMIC DNA]</scope>
    <source>
        <strain evidence="10 11">DSM 27192</strain>
    </source>
</reference>
<evidence type="ECO:0000256" key="1">
    <source>
        <dbReference type="ARBA" id="ARBA00005188"/>
    </source>
</evidence>
<dbReference type="CDD" id="cd00553">
    <property type="entry name" value="NAD_synthase"/>
    <property type="match status" value="1"/>
</dbReference>
<evidence type="ECO:0000256" key="4">
    <source>
        <dbReference type="ARBA" id="ARBA00022741"/>
    </source>
</evidence>
<dbReference type="FunFam" id="3.40.50.620:FF:000036">
    <property type="entry name" value="Glutamine-dependent NAD(+) synthetase"/>
    <property type="match status" value="1"/>
</dbReference>
<dbReference type="AlphaFoldDB" id="A0A427YHJ6"/>
<gene>
    <name evidence="10" type="primary">QNS1</name>
    <name evidence="10" type="ORF">EHS25_001226</name>
</gene>
<dbReference type="Proteomes" id="UP000279259">
    <property type="component" value="Unassembled WGS sequence"/>
</dbReference>
<dbReference type="GO" id="GO:0005524">
    <property type="term" value="F:ATP binding"/>
    <property type="evidence" value="ECO:0007669"/>
    <property type="project" value="UniProtKB-UniRule"/>
</dbReference>
<dbReference type="Gene3D" id="3.40.50.620">
    <property type="entry name" value="HUPs"/>
    <property type="match status" value="2"/>
</dbReference>
<dbReference type="HAMAP" id="MF_02090">
    <property type="entry name" value="NadE_glutamine_dep"/>
    <property type="match status" value="1"/>
</dbReference>
<keyword evidence="3 8" id="KW-0436">Ligase</keyword>
<comment type="catalytic activity">
    <reaction evidence="7 8">
        <text>deamido-NAD(+) + L-glutamine + ATP + H2O = L-glutamate + AMP + diphosphate + NAD(+) + H(+)</text>
        <dbReference type="Rhea" id="RHEA:24384"/>
        <dbReference type="ChEBI" id="CHEBI:15377"/>
        <dbReference type="ChEBI" id="CHEBI:15378"/>
        <dbReference type="ChEBI" id="CHEBI:29985"/>
        <dbReference type="ChEBI" id="CHEBI:30616"/>
        <dbReference type="ChEBI" id="CHEBI:33019"/>
        <dbReference type="ChEBI" id="CHEBI:57540"/>
        <dbReference type="ChEBI" id="CHEBI:58359"/>
        <dbReference type="ChEBI" id="CHEBI:58437"/>
        <dbReference type="ChEBI" id="CHEBI:456215"/>
        <dbReference type="EC" id="6.3.5.1"/>
    </reaction>
</comment>
<comment type="pathway">
    <text evidence="1 8">Cofactor biosynthesis; NAD(+) biosynthesis; NAD(+) from deamido-NAD(+) (L-Gln route): step 1/1.</text>
</comment>
<dbReference type="SUPFAM" id="SSF52402">
    <property type="entry name" value="Adenine nucleotide alpha hydrolases-like"/>
    <property type="match status" value="1"/>
</dbReference>
<accession>A0A427YHJ6</accession>
<dbReference type="InterPro" id="IPR014445">
    <property type="entry name" value="Gln-dep_NAD_synthase"/>
</dbReference>
<dbReference type="EC" id="6.3.5.1" evidence="8"/>
<evidence type="ECO:0000313" key="11">
    <source>
        <dbReference type="Proteomes" id="UP000279259"/>
    </source>
</evidence>
<keyword evidence="6 8" id="KW-0520">NAD</keyword>
<dbReference type="EMBL" id="RSCD01000010">
    <property type="protein sequence ID" value="RSH90621.1"/>
    <property type="molecule type" value="Genomic_DNA"/>
</dbReference>
<feature type="domain" description="CN hydrolase" evidence="9">
    <location>
        <begin position="4"/>
        <end position="289"/>
    </location>
</feature>